<dbReference type="EMBL" id="FXTJ01000005">
    <property type="protein sequence ID" value="SMO84350.1"/>
    <property type="molecule type" value="Genomic_DNA"/>
</dbReference>
<feature type="transmembrane region" description="Helical" evidence="3">
    <location>
        <begin position="65"/>
        <end position="86"/>
    </location>
</feature>
<feature type="region of interest" description="Disordered" evidence="2">
    <location>
        <begin position="1"/>
        <end position="63"/>
    </location>
</feature>
<sequence length="257" mass="26189">MSVHEQEVVREDDATPAVGGPESDGGAGATGSTTVLERLPGVGPAVPGLLSTEEVPPSSRRPRRWVAPVAAGAAALLVGAAVGGWIGADAADDQVRVDALSGQIDDLQGQVDALETEVADTREQAEADVAGARAEAESAAAAEYAARQAELDARSAGLDGREADLATREAAVTVLEQQAADGRIAGSGVHLVGTEVAPGTYRATDPEDCYWERRSGLSGDFDEIIANGIGAGDATVTIRAGDVAFSSERCGSWERIG</sequence>
<dbReference type="AlphaFoldDB" id="A0A521EML8"/>
<dbReference type="Proteomes" id="UP000317484">
    <property type="component" value="Unassembled WGS sequence"/>
</dbReference>
<keyword evidence="1" id="KW-0175">Coiled coil</keyword>
<evidence type="ECO:0000256" key="2">
    <source>
        <dbReference type="SAM" id="MobiDB-lite"/>
    </source>
</evidence>
<evidence type="ECO:0000256" key="3">
    <source>
        <dbReference type="SAM" id="Phobius"/>
    </source>
</evidence>
<feature type="coiled-coil region" evidence="1">
    <location>
        <begin position="97"/>
        <end position="142"/>
    </location>
</feature>
<keyword evidence="3" id="KW-0812">Transmembrane</keyword>
<evidence type="ECO:0000313" key="4">
    <source>
        <dbReference type="EMBL" id="SMO84350.1"/>
    </source>
</evidence>
<reference evidence="4 5" key="1">
    <citation type="submission" date="2017-05" db="EMBL/GenBank/DDBJ databases">
        <authorList>
            <person name="Varghese N."/>
            <person name="Submissions S."/>
        </authorList>
    </citation>
    <scope>NUCLEOTIDE SEQUENCE [LARGE SCALE GENOMIC DNA]</scope>
    <source>
        <strain evidence="4 5">DSM 46834</strain>
    </source>
</reference>
<keyword evidence="3" id="KW-0472">Membrane</keyword>
<evidence type="ECO:0000256" key="1">
    <source>
        <dbReference type="SAM" id="Coils"/>
    </source>
</evidence>
<organism evidence="4 5">
    <name type="scientific">Geodermatophilus aquaeductus</name>
    <dbReference type="NCBI Taxonomy" id="1564161"/>
    <lineage>
        <taxon>Bacteria</taxon>
        <taxon>Bacillati</taxon>
        <taxon>Actinomycetota</taxon>
        <taxon>Actinomycetes</taxon>
        <taxon>Geodermatophilales</taxon>
        <taxon>Geodermatophilaceae</taxon>
        <taxon>Geodermatophilus</taxon>
    </lineage>
</organism>
<gene>
    <name evidence="4" type="ORF">SAMN06273567_105198</name>
</gene>
<name>A0A521EML8_9ACTN</name>
<protein>
    <submittedName>
        <fullName evidence="4">Uncharacterized protein</fullName>
    </submittedName>
</protein>
<keyword evidence="3" id="KW-1133">Transmembrane helix</keyword>
<keyword evidence="5" id="KW-1185">Reference proteome</keyword>
<evidence type="ECO:0000313" key="5">
    <source>
        <dbReference type="Proteomes" id="UP000317484"/>
    </source>
</evidence>
<accession>A0A521EML8</accession>
<feature type="compositionally biased region" description="Basic and acidic residues" evidence="2">
    <location>
        <begin position="1"/>
        <end position="13"/>
    </location>
</feature>
<proteinExistence type="predicted"/>